<comment type="catalytic activity">
    <reaction evidence="1 5">
        <text>S-ubiquitinyl-[E2 ubiquitin-conjugating enzyme]-L-cysteine + [acceptor protein]-L-lysine = [E2 ubiquitin-conjugating enzyme]-L-cysteine + N(6)-ubiquitinyl-[acceptor protein]-L-lysine.</text>
        <dbReference type="EC" id="2.3.2.27"/>
    </reaction>
</comment>
<dbReference type="eggNOG" id="ENOG502QTKN">
    <property type="taxonomic scope" value="Eukaryota"/>
</dbReference>
<organism evidence="7 8">
    <name type="scientific">Amborella trichopoda</name>
    <dbReference type="NCBI Taxonomy" id="13333"/>
    <lineage>
        <taxon>Eukaryota</taxon>
        <taxon>Viridiplantae</taxon>
        <taxon>Streptophyta</taxon>
        <taxon>Embryophyta</taxon>
        <taxon>Tracheophyta</taxon>
        <taxon>Spermatophyta</taxon>
        <taxon>Magnoliopsida</taxon>
        <taxon>Amborellales</taxon>
        <taxon>Amborellaceae</taxon>
        <taxon>Amborella</taxon>
    </lineage>
</organism>
<dbReference type="AlphaFoldDB" id="W1PML5"/>
<evidence type="ECO:0000256" key="1">
    <source>
        <dbReference type="ARBA" id="ARBA00000900"/>
    </source>
</evidence>
<dbReference type="EC" id="2.3.2.27" evidence="5"/>
<dbReference type="OrthoDB" id="10064100at2759"/>
<dbReference type="InterPro" id="IPR016024">
    <property type="entry name" value="ARM-type_fold"/>
</dbReference>
<dbReference type="EMBL" id="KI393016">
    <property type="protein sequence ID" value="ERN09288.1"/>
    <property type="molecule type" value="Genomic_DNA"/>
</dbReference>
<dbReference type="SUPFAM" id="SSF48371">
    <property type="entry name" value="ARM repeat"/>
    <property type="match status" value="1"/>
</dbReference>
<sequence length="418" mass="46216">MEKGGEAMEEAPLLFRCPISMEIMKDPVTVCTGVTYEKKNIEKWLLGYKKNTCPATMQALETLDLTPNLTLKRLIQSWHSSKSLGPENSPSKATISQEEIVGLLKTINSSPFKVSALKKTRSVVEFSPENQSLLIEAGGIEVLSNILLQVLLDNPDNFLSFRACEEALSILNLLPFTDHRSIAILTKPDSVRSLAVMIQSGAAESRLHALLILRKIAKNGCDLGAIFSDHDLDILKALLEILSDGIDNHAMNASLEVLMELIVVSRKNRLKAIEAGAVCLIIELLPDSNRPRCEKMLMVLKLLCEISEGRSALADHAMGIAVISKKIVRVSDMATKLGVKILWLICSFYPTQKILDDLLHFGSVSKLCGLMQAYGNSSTKEKALKILKLHGKSWRNSACFPSQLQDYLKMNHENIPHC</sequence>
<evidence type="ECO:0000256" key="3">
    <source>
        <dbReference type="ARBA" id="ARBA00022679"/>
    </source>
</evidence>
<dbReference type="InterPro" id="IPR003613">
    <property type="entry name" value="Ubox_domain"/>
</dbReference>
<comment type="function">
    <text evidence="5">Functions as an E3 ubiquitin ligase.</text>
</comment>
<feature type="domain" description="U-box" evidence="6">
    <location>
        <begin position="10"/>
        <end position="85"/>
    </location>
</feature>
<keyword evidence="4 5" id="KW-0833">Ubl conjugation pathway</keyword>
<keyword evidence="3 5" id="KW-0808">Transferase</keyword>
<dbReference type="SUPFAM" id="SSF57850">
    <property type="entry name" value="RING/U-box"/>
    <property type="match status" value="1"/>
</dbReference>
<reference evidence="8" key="1">
    <citation type="journal article" date="2013" name="Science">
        <title>The Amborella genome and the evolution of flowering plants.</title>
        <authorList>
            <consortium name="Amborella Genome Project"/>
        </authorList>
    </citation>
    <scope>NUCLEOTIDE SEQUENCE [LARGE SCALE GENOMIC DNA]</scope>
</reference>
<evidence type="ECO:0000256" key="2">
    <source>
        <dbReference type="ARBA" id="ARBA00004906"/>
    </source>
</evidence>
<dbReference type="InterPro" id="IPR011989">
    <property type="entry name" value="ARM-like"/>
</dbReference>
<dbReference type="SMART" id="SM00504">
    <property type="entry name" value="Ubox"/>
    <property type="match status" value="1"/>
</dbReference>
<accession>W1PML5</accession>
<evidence type="ECO:0000313" key="8">
    <source>
        <dbReference type="Proteomes" id="UP000017836"/>
    </source>
</evidence>
<dbReference type="GO" id="GO:0061630">
    <property type="term" value="F:ubiquitin protein ligase activity"/>
    <property type="evidence" value="ECO:0007669"/>
    <property type="project" value="UniProtKB-UniRule"/>
</dbReference>
<dbReference type="Proteomes" id="UP000017836">
    <property type="component" value="Unassembled WGS sequence"/>
</dbReference>
<dbReference type="KEGG" id="atr:18437436"/>
<evidence type="ECO:0000256" key="4">
    <source>
        <dbReference type="ARBA" id="ARBA00022786"/>
    </source>
</evidence>
<dbReference type="PROSITE" id="PS51698">
    <property type="entry name" value="U_BOX"/>
    <property type="match status" value="1"/>
</dbReference>
<dbReference type="Gramene" id="ERN09288">
    <property type="protein sequence ID" value="ERN09288"/>
    <property type="gene ID" value="AMTR_s00149p00072640"/>
</dbReference>
<keyword evidence="8" id="KW-1185">Reference proteome</keyword>
<dbReference type="InterPro" id="IPR045210">
    <property type="entry name" value="RING-Ubox_PUB"/>
</dbReference>
<dbReference type="InterPro" id="IPR058678">
    <property type="entry name" value="ARM_PUB"/>
</dbReference>
<dbReference type="PANTHER" id="PTHR22849:SF23">
    <property type="entry name" value="U-BOX DOMAIN-CONTAINING PROTEIN"/>
    <property type="match status" value="1"/>
</dbReference>
<dbReference type="Pfam" id="PF04564">
    <property type="entry name" value="U-box"/>
    <property type="match status" value="1"/>
</dbReference>
<evidence type="ECO:0000256" key="5">
    <source>
        <dbReference type="RuleBase" id="RU369093"/>
    </source>
</evidence>
<evidence type="ECO:0000259" key="6">
    <source>
        <dbReference type="PROSITE" id="PS51698"/>
    </source>
</evidence>
<dbReference type="OMA" id="HENIPHC"/>
<name>W1PML5_AMBTC</name>
<dbReference type="HOGENOM" id="CLU_006348_1_1_1"/>
<dbReference type="PANTHER" id="PTHR22849">
    <property type="entry name" value="WDSAM1 PROTEIN"/>
    <property type="match status" value="1"/>
</dbReference>
<evidence type="ECO:0000313" key="7">
    <source>
        <dbReference type="EMBL" id="ERN09288.1"/>
    </source>
</evidence>
<protein>
    <recommendedName>
        <fullName evidence="5 6">U-box domain-containing protein</fullName>
        <ecNumber evidence="5">2.3.2.27</ecNumber>
    </recommendedName>
    <alternativeName>
        <fullName evidence="5">RING-type E3 ubiquitin transferase PUB</fullName>
    </alternativeName>
</protein>
<dbReference type="Gene3D" id="1.25.10.10">
    <property type="entry name" value="Leucine-rich Repeat Variant"/>
    <property type="match status" value="2"/>
</dbReference>
<dbReference type="CDD" id="cd16664">
    <property type="entry name" value="RING-Ubox_PUB"/>
    <property type="match status" value="1"/>
</dbReference>
<proteinExistence type="predicted"/>
<dbReference type="UniPathway" id="UPA00143"/>
<dbReference type="Gene3D" id="3.30.40.10">
    <property type="entry name" value="Zinc/RING finger domain, C3HC4 (zinc finger)"/>
    <property type="match status" value="1"/>
</dbReference>
<dbReference type="GO" id="GO:0016567">
    <property type="term" value="P:protein ubiquitination"/>
    <property type="evidence" value="ECO:0007669"/>
    <property type="project" value="UniProtKB-UniRule"/>
</dbReference>
<gene>
    <name evidence="7" type="ORF">AMTR_s00149p00072640</name>
</gene>
<comment type="pathway">
    <text evidence="2 5">Protein modification; protein ubiquitination.</text>
</comment>
<dbReference type="InterPro" id="IPR045185">
    <property type="entry name" value="PUB22/23/24-like"/>
</dbReference>
<dbReference type="Pfam" id="PF25598">
    <property type="entry name" value="ARM_PUB"/>
    <property type="match status" value="1"/>
</dbReference>
<dbReference type="InterPro" id="IPR013083">
    <property type="entry name" value="Znf_RING/FYVE/PHD"/>
</dbReference>